<accession>F4RM81</accession>
<name>F4RM81_MELLP</name>
<sequence length="171" mass="18646">MFHQPATLAVAVLVSTLCLNALIVSYTETFGYRYKCTHGSTGVFSPAPVVDVGYQVVSMKNCRELEADPTDPKSSDQICLDYMRLDDTKFSSACTQKVTLPPASGTGKSCIRNLHPISDERILSFLAFTDCSKEFTEIILMFWYISLRSKVSLGGGVRRGVICGQAASVGQ</sequence>
<evidence type="ECO:0000313" key="2">
    <source>
        <dbReference type="EMBL" id="EGG06375.1"/>
    </source>
</evidence>
<dbReference type="RefSeq" id="XP_007410209.1">
    <property type="nucleotide sequence ID" value="XM_007410147.1"/>
</dbReference>
<dbReference type="HOGENOM" id="CLU_1563193_0_0_1"/>
<keyword evidence="1" id="KW-0732">Signal</keyword>
<feature type="signal peptide" evidence="1">
    <location>
        <begin position="1"/>
        <end position="21"/>
    </location>
</feature>
<dbReference type="GeneID" id="18922959"/>
<dbReference type="VEuPathDB" id="FungiDB:MELLADRAFT_106661"/>
<dbReference type="InParanoid" id="F4RM81"/>
<gene>
    <name evidence="2" type="ORF">MELLADRAFT_106661</name>
</gene>
<feature type="chain" id="PRO_5003320876" description="Secreted protein" evidence="1">
    <location>
        <begin position="22"/>
        <end position="171"/>
    </location>
</feature>
<proteinExistence type="predicted"/>
<dbReference type="KEGG" id="mlr:MELLADRAFT_106661"/>
<evidence type="ECO:0000256" key="1">
    <source>
        <dbReference type="SAM" id="SignalP"/>
    </source>
</evidence>
<protein>
    <recommendedName>
        <fullName evidence="4">Secreted protein</fullName>
    </recommendedName>
</protein>
<evidence type="ECO:0008006" key="4">
    <source>
        <dbReference type="Google" id="ProtNLM"/>
    </source>
</evidence>
<reference evidence="3" key="1">
    <citation type="journal article" date="2011" name="Proc. Natl. Acad. Sci. U.S.A.">
        <title>Obligate biotrophy features unraveled by the genomic analysis of rust fungi.</title>
        <authorList>
            <person name="Duplessis S."/>
            <person name="Cuomo C.A."/>
            <person name="Lin Y.-C."/>
            <person name="Aerts A."/>
            <person name="Tisserant E."/>
            <person name="Veneault-Fourrey C."/>
            <person name="Joly D.L."/>
            <person name="Hacquard S."/>
            <person name="Amselem J."/>
            <person name="Cantarel B.L."/>
            <person name="Chiu R."/>
            <person name="Coutinho P.M."/>
            <person name="Feau N."/>
            <person name="Field M."/>
            <person name="Frey P."/>
            <person name="Gelhaye E."/>
            <person name="Goldberg J."/>
            <person name="Grabherr M.G."/>
            <person name="Kodira C.D."/>
            <person name="Kohler A."/>
            <person name="Kuees U."/>
            <person name="Lindquist E.A."/>
            <person name="Lucas S.M."/>
            <person name="Mago R."/>
            <person name="Mauceli E."/>
            <person name="Morin E."/>
            <person name="Murat C."/>
            <person name="Pangilinan J.L."/>
            <person name="Park R."/>
            <person name="Pearson M."/>
            <person name="Quesneville H."/>
            <person name="Rouhier N."/>
            <person name="Sakthikumar S."/>
            <person name="Salamov A.A."/>
            <person name="Schmutz J."/>
            <person name="Selles B."/>
            <person name="Shapiro H."/>
            <person name="Tanguay P."/>
            <person name="Tuskan G.A."/>
            <person name="Henrissat B."/>
            <person name="Van de Peer Y."/>
            <person name="Rouze P."/>
            <person name="Ellis J.G."/>
            <person name="Dodds P.N."/>
            <person name="Schein J.E."/>
            <person name="Zhong S."/>
            <person name="Hamelin R.C."/>
            <person name="Grigoriev I.V."/>
            <person name="Szabo L.J."/>
            <person name="Martin F."/>
        </authorList>
    </citation>
    <scope>NUCLEOTIDE SEQUENCE [LARGE SCALE GENOMIC DNA]</scope>
    <source>
        <strain evidence="3">98AG31 / pathotype 3-4-7</strain>
    </source>
</reference>
<dbReference type="EMBL" id="GL883108">
    <property type="protein sequence ID" value="EGG06375.1"/>
    <property type="molecule type" value="Genomic_DNA"/>
</dbReference>
<dbReference type="Proteomes" id="UP000001072">
    <property type="component" value="Unassembled WGS sequence"/>
</dbReference>
<keyword evidence="3" id="KW-1185">Reference proteome</keyword>
<evidence type="ECO:0000313" key="3">
    <source>
        <dbReference type="Proteomes" id="UP000001072"/>
    </source>
</evidence>
<organism evidence="3">
    <name type="scientific">Melampsora larici-populina (strain 98AG31 / pathotype 3-4-7)</name>
    <name type="common">Poplar leaf rust fungus</name>
    <dbReference type="NCBI Taxonomy" id="747676"/>
    <lineage>
        <taxon>Eukaryota</taxon>
        <taxon>Fungi</taxon>
        <taxon>Dikarya</taxon>
        <taxon>Basidiomycota</taxon>
        <taxon>Pucciniomycotina</taxon>
        <taxon>Pucciniomycetes</taxon>
        <taxon>Pucciniales</taxon>
        <taxon>Melampsoraceae</taxon>
        <taxon>Melampsora</taxon>
    </lineage>
</organism>
<dbReference type="OrthoDB" id="10555806at2759"/>
<dbReference type="AlphaFoldDB" id="F4RM81"/>